<feature type="domain" description="DDT" evidence="5">
    <location>
        <begin position="262"/>
        <end position="325"/>
    </location>
</feature>
<dbReference type="GO" id="GO:0005634">
    <property type="term" value="C:nucleus"/>
    <property type="evidence" value="ECO:0007669"/>
    <property type="project" value="UniProtKB-SubCell"/>
</dbReference>
<sequence length="1020" mass="115381">MAPPNKTETAAKKRDLTSWLQGGSSSKTGKSSSDKPSSDDVEILSLSTDSTDTENKAPSSSMAPPAKKRKKDEEAVKPKKAAEAKKPKKAVEKPTEEAVKPKKAATASKAKKAVEQPQSDASSTKSPTKPQPKNKGQQSIFEFCKVQKPTPQSVEENKEKAAQYYAEALAGIRNRKILAYKQAIHSAKSLSEGSYADINSEFFKCVVFPNTAVKNKLVSHSEFIPNYTAWVELMTDGQVEDSFLTVPAIPDLKPVSEAGEQGELFGRCLAITEFVQTFSSFLDDARNYFSATDLMTALSNGLEGYYTVTSHLLSTFLTCFTTLEAISGLKCLNYRIDKFRWDHKCASEVVKIAFGMPSKLNPDAINDVLKDFLRILKKKDNKPQKKLAPLGKELAAKFEAVEFYQLEATDQMAIFEALMHQVMDTTSFNALFNEVAKVYPKDYLEKREKKLEEVEENMKKLRGSSDSKKKNSLYVQRSNLRLEIRTFKMHQRLEKAQKKIDYEAQSYLGSDRYHRKYHFFRRRSNFGIFVEAVPAGPNSAPCFVKGDKLASEIAKVAHITYAPTADSKFNQPQWFQITEIEEFDALIEGLSNRGVREKELQAKLKELRPDFINYHRCHNTFVKDKRGKEFGYLPEASDWSFVKDDLKEIVKKAEKRRFIHYSTNAEALGTVIEKIDSVESAALTASNLLTLILPCAFPPLTPGMPVFRFLCVVEWLKASRCLPEIHLILQLVLVEIRWDKLFSIQCPRCQTKFKELSKITACVNCFGFIHVKCSDPDTEPNGEKPLWTCESCNNKKTDEHKVEENDDEEEEEEEKTPEPLEDYIAGGRALRHTRARQQAHESSPTPTVSDAGDGTSRPRRAAANRRVVIDDTDSEEDAPYRKRGPKPKKVSIEKPVLSDVQARYDELKEDYRAFKSLQGVHFRGIINTGDCTVVTIGGALNEYKSVAELEKDIKALFAATKIHFAHNSRKLDDMKAYMEDFGMEIDDEERSESESEEEMEEEYDEDVESVHDEYVSDNDE</sequence>
<feature type="region of interest" description="Disordered" evidence="4">
    <location>
        <begin position="1"/>
        <end position="137"/>
    </location>
</feature>
<name>A0A7E4ZXF3_PANRE</name>
<evidence type="ECO:0000256" key="4">
    <source>
        <dbReference type="SAM" id="MobiDB-lite"/>
    </source>
</evidence>
<dbReference type="CDD" id="cd00065">
    <property type="entry name" value="FYVE_like_SF"/>
    <property type="match status" value="1"/>
</dbReference>
<accession>A0A7E4ZXF3</accession>
<comment type="subcellular location">
    <subcellularLocation>
        <location evidence="1">Nucleus</location>
    </subcellularLocation>
</comment>
<feature type="compositionally biased region" description="Acidic residues" evidence="4">
    <location>
        <begin position="983"/>
        <end position="1007"/>
    </location>
</feature>
<evidence type="ECO:0000256" key="2">
    <source>
        <dbReference type="ARBA" id="ARBA00023242"/>
    </source>
</evidence>
<keyword evidence="3" id="KW-0175">Coiled coil</keyword>
<evidence type="ECO:0000313" key="6">
    <source>
        <dbReference type="Proteomes" id="UP000492821"/>
    </source>
</evidence>
<proteinExistence type="predicted"/>
<reference evidence="6" key="1">
    <citation type="journal article" date="2013" name="Genetics">
        <title>The draft genome and transcriptome of Panagrellus redivivus are shaped by the harsh demands of a free-living lifestyle.</title>
        <authorList>
            <person name="Srinivasan J."/>
            <person name="Dillman A.R."/>
            <person name="Macchietto M.G."/>
            <person name="Heikkinen L."/>
            <person name="Lakso M."/>
            <person name="Fracchia K.M."/>
            <person name="Antoshechkin I."/>
            <person name="Mortazavi A."/>
            <person name="Wong G."/>
            <person name="Sternberg P.W."/>
        </authorList>
    </citation>
    <scope>NUCLEOTIDE SEQUENCE [LARGE SCALE GENOMIC DNA]</scope>
    <source>
        <strain evidence="6">MT8872</strain>
    </source>
</reference>
<evidence type="ECO:0000256" key="1">
    <source>
        <dbReference type="ARBA" id="ARBA00004123"/>
    </source>
</evidence>
<organism evidence="6 7">
    <name type="scientific">Panagrellus redivivus</name>
    <name type="common">Microworm</name>
    <dbReference type="NCBI Taxonomy" id="6233"/>
    <lineage>
        <taxon>Eukaryota</taxon>
        <taxon>Metazoa</taxon>
        <taxon>Ecdysozoa</taxon>
        <taxon>Nematoda</taxon>
        <taxon>Chromadorea</taxon>
        <taxon>Rhabditida</taxon>
        <taxon>Tylenchina</taxon>
        <taxon>Panagrolaimomorpha</taxon>
        <taxon>Panagrolaimoidea</taxon>
        <taxon>Panagrolaimidae</taxon>
        <taxon>Panagrellus</taxon>
    </lineage>
</organism>
<dbReference type="PANTHER" id="PTHR15546:SF2">
    <property type="entry name" value="DDT DOMAIN-CONTAINING PROTEIN DDB_G0282237"/>
    <property type="match status" value="1"/>
</dbReference>
<evidence type="ECO:0000259" key="5">
    <source>
        <dbReference type="PROSITE" id="PS50827"/>
    </source>
</evidence>
<reference evidence="7" key="2">
    <citation type="submission" date="2020-10" db="UniProtKB">
        <authorList>
            <consortium name="WormBaseParasite"/>
        </authorList>
    </citation>
    <scope>IDENTIFICATION</scope>
</reference>
<dbReference type="PANTHER" id="PTHR15546">
    <property type="entry name" value="BROMODOMAIN ADJACENT TO ZINC FINGER DOMAIN, 2A"/>
    <property type="match status" value="1"/>
</dbReference>
<dbReference type="InterPro" id="IPR018501">
    <property type="entry name" value="DDT_dom"/>
</dbReference>
<keyword evidence="6" id="KW-1185">Reference proteome</keyword>
<feature type="coiled-coil region" evidence="3">
    <location>
        <begin position="444"/>
        <end position="471"/>
    </location>
</feature>
<dbReference type="WBParaSite" id="Pan_g23105.t1">
    <property type="protein sequence ID" value="Pan_g23105.t1"/>
    <property type="gene ID" value="Pan_g23105"/>
</dbReference>
<feature type="region of interest" description="Disordered" evidence="4">
    <location>
        <begin position="798"/>
        <end position="891"/>
    </location>
</feature>
<dbReference type="PROSITE" id="PS50827">
    <property type="entry name" value="DDT"/>
    <property type="match status" value="1"/>
</dbReference>
<feature type="compositionally biased region" description="Polar residues" evidence="4">
    <location>
        <begin position="116"/>
        <end position="128"/>
    </location>
</feature>
<dbReference type="Proteomes" id="UP000492821">
    <property type="component" value="Unassembled WGS sequence"/>
</dbReference>
<dbReference type="AlphaFoldDB" id="A0A7E4ZXF3"/>
<feature type="region of interest" description="Disordered" evidence="4">
    <location>
        <begin position="983"/>
        <end position="1020"/>
    </location>
</feature>
<evidence type="ECO:0000313" key="7">
    <source>
        <dbReference type="WBParaSite" id="Pan_g23105.t1"/>
    </source>
</evidence>
<keyword evidence="2" id="KW-0539">Nucleus</keyword>
<dbReference type="Pfam" id="PF15613">
    <property type="entry name" value="WSD"/>
    <property type="match status" value="1"/>
</dbReference>
<feature type="compositionally biased region" description="Basic and acidic residues" evidence="4">
    <location>
        <begin position="71"/>
        <end position="100"/>
    </location>
</feature>
<protein>
    <submittedName>
        <fullName evidence="7">DDT domain-containing protein</fullName>
    </submittedName>
</protein>
<feature type="compositionally biased region" description="Acidic residues" evidence="4">
    <location>
        <begin position="804"/>
        <end position="821"/>
    </location>
</feature>
<dbReference type="InterPro" id="IPR028941">
    <property type="entry name" value="WHIM2_dom"/>
</dbReference>
<feature type="compositionally biased region" description="Polar residues" evidence="4">
    <location>
        <begin position="45"/>
        <end position="62"/>
    </location>
</feature>
<dbReference type="InterPro" id="IPR011011">
    <property type="entry name" value="Znf_FYVE_PHD"/>
</dbReference>
<evidence type="ECO:0000256" key="3">
    <source>
        <dbReference type="SAM" id="Coils"/>
    </source>
</evidence>
<feature type="compositionally biased region" description="Low complexity" evidence="4">
    <location>
        <begin position="22"/>
        <end position="31"/>
    </location>
</feature>
<dbReference type="SUPFAM" id="SSF57903">
    <property type="entry name" value="FYVE/PHD zinc finger"/>
    <property type="match status" value="1"/>
</dbReference>
<dbReference type="InterPro" id="IPR053271">
    <property type="entry name" value="DDT_domain"/>
</dbReference>